<dbReference type="PANTHER" id="PTHR42756:SF1">
    <property type="entry name" value="TRANSCRIPTIONAL REPRESSOR OF EMRAB OPERON"/>
    <property type="match status" value="1"/>
</dbReference>
<dbReference type="OrthoDB" id="3177763at2"/>
<dbReference type="SMART" id="SM00347">
    <property type="entry name" value="HTH_MARR"/>
    <property type="match status" value="1"/>
</dbReference>
<protein>
    <submittedName>
        <fullName evidence="5">Transcriptional regulator, MarR family</fullName>
    </submittedName>
</protein>
<keyword evidence="2" id="KW-0238">DNA-binding</keyword>
<dbReference type="GO" id="GO:0003700">
    <property type="term" value="F:DNA-binding transcription factor activity"/>
    <property type="evidence" value="ECO:0007669"/>
    <property type="project" value="InterPro"/>
</dbReference>
<dbReference type="PANTHER" id="PTHR42756">
    <property type="entry name" value="TRANSCRIPTIONAL REGULATOR, MARR"/>
    <property type="match status" value="1"/>
</dbReference>
<gene>
    <name evidence="5" type="ordered locus">Snas_2522</name>
</gene>
<dbReference type="HOGENOM" id="CLU_083287_4_4_11"/>
<dbReference type="PROSITE" id="PS50995">
    <property type="entry name" value="HTH_MARR_2"/>
    <property type="match status" value="1"/>
</dbReference>
<organism evidence="5 6">
    <name type="scientific">Stackebrandtia nassauensis (strain DSM 44728 / CIP 108903 / NRRL B-16338 / NBRC 102104 / LLR-40K-21)</name>
    <dbReference type="NCBI Taxonomy" id="446470"/>
    <lineage>
        <taxon>Bacteria</taxon>
        <taxon>Bacillati</taxon>
        <taxon>Actinomycetota</taxon>
        <taxon>Actinomycetes</taxon>
        <taxon>Glycomycetales</taxon>
        <taxon>Glycomycetaceae</taxon>
        <taxon>Stackebrandtia</taxon>
    </lineage>
</organism>
<evidence type="ECO:0000256" key="1">
    <source>
        <dbReference type="ARBA" id="ARBA00023015"/>
    </source>
</evidence>
<evidence type="ECO:0000313" key="6">
    <source>
        <dbReference type="Proteomes" id="UP000000844"/>
    </source>
</evidence>
<keyword evidence="3" id="KW-0804">Transcription</keyword>
<evidence type="ECO:0000256" key="3">
    <source>
        <dbReference type="ARBA" id="ARBA00023163"/>
    </source>
</evidence>
<accession>D3Q629</accession>
<dbReference type="Pfam" id="PF12802">
    <property type="entry name" value="MarR_2"/>
    <property type="match status" value="1"/>
</dbReference>
<name>D3Q629_STANL</name>
<dbReference type="AlphaFoldDB" id="D3Q629"/>
<proteinExistence type="predicted"/>
<dbReference type="InterPro" id="IPR036388">
    <property type="entry name" value="WH-like_DNA-bd_sf"/>
</dbReference>
<dbReference type="KEGG" id="sna:Snas_2522"/>
<dbReference type="Gene3D" id="1.10.10.10">
    <property type="entry name" value="Winged helix-like DNA-binding domain superfamily/Winged helix DNA-binding domain"/>
    <property type="match status" value="1"/>
</dbReference>
<dbReference type="eggNOG" id="COG1846">
    <property type="taxonomic scope" value="Bacteria"/>
</dbReference>
<dbReference type="Proteomes" id="UP000000844">
    <property type="component" value="Chromosome"/>
</dbReference>
<dbReference type="SUPFAM" id="SSF46785">
    <property type="entry name" value="Winged helix' DNA-binding domain"/>
    <property type="match status" value="1"/>
</dbReference>
<dbReference type="GO" id="GO:0003677">
    <property type="term" value="F:DNA binding"/>
    <property type="evidence" value="ECO:0007669"/>
    <property type="project" value="UniProtKB-KW"/>
</dbReference>
<dbReference type="InterPro" id="IPR036390">
    <property type="entry name" value="WH_DNA-bd_sf"/>
</dbReference>
<evidence type="ECO:0000313" key="5">
    <source>
        <dbReference type="EMBL" id="ADD42204.1"/>
    </source>
</evidence>
<sequence>MPVEDRLGQYIKQTEQAINGRKEHAMRALDLTVPQYAALLTLSGTEGMSGAKLARRCMVTPQTMTTILSNLSAKGLVSRTESPDHTRVLITRLTPAGKRKLKQADAKAVAIERFLAEEFTPDEAEELRSLLTRASNRLAQFRQPEKKG</sequence>
<reference evidence="5 6" key="1">
    <citation type="journal article" date="2009" name="Stand. Genomic Sci.">
        <title>Complete genome sequence of Stackebrandtia nassauensis type strain (LLR-40K-21).</title>
        <authorList>
            <person name="Munk C."/>
            <person name="Lapidus A."/>
            <person name="Copeland A."/>
            <person name="Jando M."/>
            <person name="Mayilraj S."/>
            <person name="Glavina Del Rio T."/>
            <person name="Nolan M."/>
            <person name="Chen F."/>
            <person name="Lucas S."/>
            <person name="Tice H."/>
            <person name="Cheng J.F."/>
            <person name="Han C."/>
            <person name="Detter J.C."/>
            <person name="Bruce D."/>
            <person name="Goodwin L."/>
            <person name="Chain P."/>
            <person name="Pitluck S."/>
            <person name="Goker M."/>
            <person name="Ovchinikova G."/>
            <person name="Pati A."/>
            <person name="Ivanova N."/>
            <person name="Mavromatis K."/>
            <person name="Chen A."/>
            <person name="Palaniappan K."/>
            <person name="Land M."/>
            <person name="Hauser L."/>
            <person name="Chang Y.J."/>
            <person name="Jeffries C.D."/>
            <person name="Bristow J."/>
            <person name="Eisen J.A."/>
            <person name="Markowitz V."/>
            <person name="Hugenholtz P."/>
            <person name="Kyrpides N.C."/>
            <person name="Klenk H.P."/>
        </authorList>
    </citation>
    <scope>NUCLEOTIDE SEQUENCE [LARGE SCALE GENOMIC DNA]</scope>
    <source>
        <strain evidence="6">DSM 44728 / CIP 108903 / NRRL B-16338 / NBRC 102104 / LLR-40K-21</strain>
    </source>
</reference>
<dbReference type="EMBL" id="CP001778">
    <property type="protein sequence ID" value="ADD42204.1"/>
    <property type="molecule type" value="Genomic_DNA"/>
</dbReference>
<feature type="domain" description="HTH marR-type" evidence="4">
    <location>
        <begin position="4"/>
        <end position="136"/>
    </location>
</feature>
<evidence type="ECO:0000259" key="4">
    <source>
        <dbReference type="PROSITE" id="PS50995"/>
    </source>
</evidence>
<dbReference type="InterPro" id="IPR000835">
    <property type="entry name" value="HTH_MarR-typ"/>
</dbReference>
<keyword evidence="6" id="KW-1185">Reference proteome</keyword>
<keyword evidence="1" id="KW-0805">Transcription regulation</keyword>
<evidence type="ECO:0000256" key="2">
    <source>
        <dbReference type="ARBA" id="ARBA00023125"/>
    </source>
</evidence>